<dbReference type="EMBL" id="BX548174">
    <property type="protein sequence ID" value="CAP16479.1"/>
    <property type="molecule type" value="Genomic_DNA"/>
</dbReference>
<keyword evidence="1" id="KW-0812">Transmembrane</keyword>
<organism evidence="2 3">
    <name type="scientific">Prochlorococcus marinus subsp. pastoris (strain CCMP1986 / NIES-2087 / MED4)</name>
    <dbReference type="NCBI Taxonomy" id="59919"/>
    <lineage>
        <taxon>Bacteria</taxon>
        <taxon>Bacillati</taxon>
        <taxon>Cyanobacteriota</taxon>
        <taxon>Cyanophyceae</taxon>
        <taxon>Synechococcales</taxon>
        <taxon>Prochlorococcaceae</taxon>
        <taxon>Prochlorococcus</taxon>
    </lineage>
</organism>
<feature type="transmembrane region" description="Helical" evidence="1">
    <location>
        <begin position="46"/>
        <end position="67"/>
    </location>
</feature>
<evidence type="ECO:0000313" key="3">
    <source>
        <dbReference type="Proteomes" id="UP000001026"/>
    </source>
</evidence>
<dbReference type="AlphaFoldDB" id="A8WIJ1"/>
<protein>
    <submittedName>
        <fullName evidence="2">Uncharacterized protein</fullName>
    </submittedName>
</protein>
<proteinExistence type="predicted"/>
<name>A8WIJ1_PROMP</name>
<dbReference type="STRING" id="59919.PMM1974"/>
<feature type="transmembrane region" description="Helical" evidence="1">
    <location>
        <begin position="12"/>
        <end position="31"/>
    </location>
</feature>
<dbReference type="Proteomes" id="UP000001026">
    <property type="component" value="Chromosome"/>
</dbReference>
<sequence length="72" mass="8543">MIMEEKKSNPLKIFLYISAWVIIWGTFGSFIDFPLYKNNIYQEGSIYQYLTFTITAIISILSAKFFYKKIKL</sequence>
<dbReference type="HOGENOM" id="CLU_188501_0_0_3"/>
<evidence type="ECO:0000313" key="2">
    <source>
        <dbReference type="EMBL" id="CAP16479.1"/>
    </source>
</evidence>
<reference evidence="2 3" key="1">
    <citation type="journal article" date="2003" name="Nature">
        <title>Genome divergence in two Prochlorococcus ecotypes reflects oceanic niche differentiation.</title>
        <authorList>
            <person name="Rocap G."/>
            <person name="Larimer F.W."/>
            <person name="Lamerdin J.E."/>
            <person name="Malfatti S."/>
            <person name="Chain P."/>
            <person name="Ahlgren N.A."/>
            <person name="Arellano A."/>
            <person name="Coleman M."/>
            <person name="Hauser L."/>
            <person name="Hess W.R."/>
            <person name="Johnson Z.I."/>
            <person name="Land M.L."/>
            <person name="Lindell D."/>
            <person name="Post A.F."/>
            <person name="Regala W."/>
            <person name="Shah M."/>
            <person name="Shaw S.L."/>
            <person name="Steglich C."/>
            <person name="Sullivan M.B."/>
            <person name="Ting C.S."/>
            <person name="Tolonen A."/>
            <person name="Webb E.A."/>
            <person name="Zinser E.R."/>
            <person name="Chisholm S.W."/>
        </authorList>
    </citation>
    <scope>NUCLEOTIDE SEQUENCE [LARGE SCALE GENOMIC DNA]</scope>
    <source>
        <strain evidence="3">CCMP1986 / NIES-2087 / MED4</strain>
    </source>
</reference>
<gene>
    <name evidence="2" type="ordered locus">PMM1974</name>
</gene>
<keyword evidence="1" id="KW-1133">Transmembrane helix</keyword>
<accession>A8WIJ1</accession>
<keyword evidence="1" id="KW-0472">Membrane</keyword>
<dbReference type="KEGG" id="pmm:PMM1974"/>
<evidence type="ECO:0000256" key="1">
    <source>
        <dbReference type="SAM" id="Phobius"/>
    </source>
</evidence>